<dbReference type="OrthoDB" id="2357318at2759"/>
<feature type="region of interest" description="Disordered" evidence="1">
    <location>
        <begin position="120"/>
        <end position="144"/>
    </location>
</feature>
<dbReference type="InterPro" id="IPR055334">
    <property type="entry name" value="PEX8-like"/>
</dbReference>
<proteinExistence type="predicted"/>
<sequence length="561" mass="59594">MAAQDRGYTLLLNHLHNPNTSLAPQTIQGALSHHLATLSPLPTPLAATAISSPYFISQPLTYDKLNTLSRAFRHAVHLKFTALSKEEAKLGRLEGLFKQSFSSAMDTWVKDVVRGLQGGDPVLSNSSSSSSSNSKETATGTEATPVRFEIPGARGLVEDEDIVALAEVMDAYAFSFASGGSAHGVEEWEKEFQPAGQDLLSMALIFASQSFPLIPQDKLKVLPLPMLSQILTSTICATFKSGTFLSSVSASVTLTPDNRVHISPSSAFAQTIHSIKTSPLTAAISSIARFTANVLALLLDLPSSHLDEHMRAVEHCLEALRDMAKKVERDWISTSLASVSDAEIAPDTKALSKSVWSILKTLLFTIIMVSDSALSAAVYIPPPAVATTTALTKSSHQVPSSSSFALETLSTLSHLAFVISQFGGVTSTSSTGFKELKKTFYLALDILASPSSSSSLPSSFSDALSSSAAIGGGGEGESGSQGSSNSPKAEAYVEEVCRALKAQKGEGNVAFRQAKEAFALASIEQLVPVLGDECIRNWVWGVCYPSVFTLSFLIPLRSKLT</sequence>
<dbReference type="PANTHER" id="PTHR39214:SF1">
    <property type="entry name" value="MICROBODY (PEROXISOME) BIOGENESIS PROTEIN PEROXIN 8 (EUROFUNG)"/>
    <property type="match status" value="1"/>
</dbReference>
<accession>A0A4Q2DJN9</accession>
<evidence type="ECO:0000313" key="2">
    <source>
        <dbReference type="EMBL" id="RXW20107.1"/>
    </source>
</evidence>
<dbReference type="STRING" id="2316362.A0A4Q2DJN9"/>
<dbReference type="Proteomes" id="UP000290288">
    <property type="component" value="Unassembled WGS sequence"/>
</dbReference>
<gene>
    <name evidence="2" type="ORF">EST38_g5738</name>
</gene>
<feature type="compositionally biased region" description="Low complexity" evidence="1">
    <location>
        <begin position="124"/>
        <end position="134"/>
    </location>
</feature>
<dbReference type="AlphaFoldDB" id="A0A4Q2DJN9"/>
<dbReference type="EMBL" id="SDEE01000166">
    <property type="protein sequence ID" value="RXW20107.1"/>
    <property type="molecule type" value="Genomic_DNA"/>
</dbReference>
<keyword evidence="3" id="KW-1185">Reference proteome</keyword>
<comment type="caution">
    <text evidence="2">The sequence shown here is derived from an EMBL/GenBank/DDBJ whole genome shotgun (WGS) entry which is preliminary data.</text>
</comment>
<organism evidence="2 3">
    <name type="scientific">Candolleomyces aberdarensis</name>
    <dbReference type="NCBI Taxonomy" id="2316362"/>
    <lineage>
        <taxon>Eukaryota</taxon>
        <taxon>Fungi</taxon>
        <taxon>Dikarya</taxon>
        <taxon>Basidiomycota</taxon>
        <taxon>Agaricomycotina</taxon>
        <taxon>Agaricomycetes</taxon>
        <taxon>Agaricomycetidae</taxon>
        <taxon>Agaricales</taxon>
        <taxon>Agaricineae</taxon>
        <taxon>Psathyrellaceae</taxon>
        <taxon>Candolleomyces</taxon>
    </lineage>
</organism>
<dbReference type="PANTHER" id="PTHR39214">
    <property type="entry name" value="MICROBODY (PEROXISOME) BIOGENESIS PROTEIN PEROXIN 8 (EUROFUNG)"/>
    <property type="match status" value="1"/>
</dbReference>
<reference evidence="2 3" key="1">
    <citation type="submission" date="2019-01" db="EMBL/GenBank/DDBJ databases">
        <title>Draft genome sequence of Psathyrella aberdarensis IHI B618.</title>
        <authorList>
            <person name="Buettner E."/>
            <person name="Kellner H."/>
        </authorList>
    </citation>
    <scope>NUCLEOTIDE SEQUENCE [LARGE SCALE GENOMIC DNA]</scope>
    <source>
        <strain evidence="2 3">IHI B618</strain>
    </source>
</reference>
<evidence type="ECO:0000256" key="1">
    <source>
        <dbReference type="SAM" id="MobiDB-lite"/>
    </source>
</evidence>
<protein>
    <submittedName>
        <fullName evidence="2">Uncharacterized protein</fullName>
    </submittedName>
</protein>
<evidence type="ECO:0000313" key="3">
    <source>
        <dbReference type="Proteomes" id="UP000290288"/>
    </source>
</evidence>
<name>A0A4Q2DJN9_9AGAR</name>